<gene>
    <name evidence="2" type="ORF">COT98_00160</name>
</gene>
<reference evidence="3" key="1">
    <citation type="submission" date="2017-09" db="EMBL/GenBank/DDBJ databases">
        <title>Depth-based differentiation of microbial function through sediment-hosted aquifers and enrichment of novel symbionts in the deep terrestrial subsurface.</title>
        <authorList>
            <person name="Probst A.J."/>
            <person name="Ladd B."/>
            <person name="Jarett J.K."/>
            <person name="Geller-Mcgrath D.E."/>
            <person name="Sieber C.M.K."/>
            <person name="Emerson J.B."/>
            <person name="Anantharaman K."/>
            <person name="Thomas B.C."/>
            <person name="Malmstrom R."/>
            <person name="Stieglmeier M."/>
            <person name="Klingl A."/>
            <person name="Woyke T."/>
            <person name="Ryan C.M."/>
            <person name="Banfield J.F."/>
        </authorList>
    </citation>
    <scope>NUCLEOTIDE SEQUENCE [LARGE SCALE GENOMIC DNA]</scope>
</reference>
<dbReference type="AlphaFoldDB" id="A0A2M6WRI5"/>
<dbReference type="SUPFAM" id="SSF56672">
    <property type="entry name" value="DNA/RNA polymerases"/>
    <property type="match status" value="1"/>
</dbReference>
<dbReference type="PANTHER" id="PTHR34047">
    <property type="entry name" value="NUCLEAR INTRON MATURASE 1, MITOCHONDRIAL-RELATED"/>
    <property type="match status" value="1"/>
</dbReference>
<accession>A0A2M6WRI5</accession>
<comment type="caution">
    <text evidence="2">The sequence shown here is derived from an EMBL/GenBank/DDBJ whole genome shotgun (WGS) entry which is preliminary data.</text>
</comment>
<dbReference type="EMBL" id="PFAQ01000003">
    <property type="protein sequence ID" value="PIT95374.1"/>
    <property type="molecule type" value="Genomic_DNA"/>
</dbReference>
<feature type="domain" description="Reverse transcriptase" evidence="1">
    <location>
        <begin position="52"/>
        <end position="282"/>
    </location>
</feature>
<organism evidence="2 3">
    <name type="scientific">Candidatus Falkowbacteria bacterium CG10_big_fil_rev_8_21_14_0_10_39_9</name>
    <dbReference type="NCBI Taxonomy" id="1974566"/>
    <lineage>
        <taxon>Bacteria</taxon>
        <taxon>Candidatus Falkowiibacteriota</taxon>
    </lineage>
</organism>
<dbReference type="PROSITE" id="PS50878">
    <property type="entry name" value="RT_POL"/>
    <property type="match status" value="1"/>
</dbReference>
<name>A0A2M6WRI5_9BACT</name>
<protein>
    <recommendedName>
        <fullName evidence="1">Reverse transcriptase domain-containing protein</fullName>
    </recommendedName>
</protein>
<dbReference type="PANTHER" id="PTHR34047:SF8">
    <property type="entry name" value="PROTEIN YKFC"/>
    <property type="match status" value="1"/>
</dbReference>
<dbReference type="InterPro" id="IPR051083">
    <property type="entry name" value="GrpII_Intron_Splice-Mob/Def"/>
</dbReference>
<evidence type="ECO:0000313" key="2">
    <source>
        <dbReference type="EMBL" id="PIT95374.1"/>
    </source>
</evidence>
<dbReference type="Proteomes" id="UP000228900">
    <property type="component" value="Unassembled WGS sequence"/>
</dbReference>
<evidence type="ECO:0000259" key="1">
    <source>
        <dbReference type="PROSITE" id="PS50878"/>
    </source>
</evidence>
<dbReference type="Pfam" id="PF00078">
    <property type="entry name" value="RVT_1"/>
    <property type="match status" value="1"/>
</dbReference>
<dbReference type="InterPro" id="IPR000477">
    <property type="entry name" value="RT_dom"/>
</dbReference>
<dbReference type="InterPro" id="IPR043502">
    <property type="entry name" value="DNA/RNA_pol_sf"/>
</dbReference>
<sequence>MLEQILSAANFELAYLKIVEQFALDRKNWQYHGLDNLLLTDYDLSSGELIATAQLELRQKKAIEPALALKIPKKSNPAKFREIFIYNLKERVKAQAIYQAVLPVFESRFSDRLFSYRPGKPPYLAAKNFGRRYRSHFKSDQALILDLENYSDLIDKDILFAQLQGIFTEVEVLELLRLFIYNQVYREGIISQPTKGLVQGVPLIALFANLYLTDLDFKYQSQVPFYIRVGDDIALLDQRSDKLARIKAEFISDLEAKKLTVNTRKLFLGSAQDQFSFLGYSFNNGLISLEPSFVRKLELGWKQILVHKHLSESQKDRLFRKKLAEPKNNYNFQFAKIIKDKPQVNDSGQLEKVSESFFRILTRFFYITYSSRHRRLLVDRLNQFGLKSLYSYYKKFHYERD</sequence>
<proteinExistence type="predicted"/>
<evidence type="ECO:0000313" key="3">
    <source>
        <dbReference type="Proteomes" id="UP000228900"/>
    </source>
</evidence>